<name>A0ABX2EG30_9BURK</name>
<evidence type="ECO:0000313" key="2">
    <source>
        <dbReference type="Proteomes" id="UP000737171"/>
    </source>
</evidence>
<dbReference type="InterPro" id="IPR021783">
    <property type="entry name" value="DUF3348"/>
</dbReference>
<sequence length="214" mass="23052">MAPGLSRTHPTGSTFIRLLADLACAETGDSKQTFAERLSGWLDWTDAIALSAALNGAETPVAAADRPGKGAKTASVFAACKRVRAELVRAITAEGADAETTADLTASRRWYVGHQRTMTERIGVLRADVRQALSNRSPALARLAALDAVFDEALAARERHLLSQVPALLEQRFEQLRSAPDGAATYGRDMQRVLLAELDIRLQPIEGMMEALGQ</sequence>
<gene>
    <name evidence="1" type="ORF">HLB44_11345</name>
</gene>
<accession>A0ABX2EG30</accession>
<proteinExistence type="predicted"/>
<keyword evidence="2" id="KW-1185">Reference proteome</keyword>
<evidence type="ECO:0000313" key="1">
    <source>
        <dbReference type="EMBL" id="NRF67579.1"/>
    </source>
</evidence>
<dbReference type="RefSeq" id="WP_173122683.1">
    <property type="nucleotide sequence ID" value="NZ_JABRWJ010000003.1"/>
</dbReference>
<organism evidence="1 2">
    <name type="scientific">Pseudaquabacterium terrae</name>
    <dbReference type="NCBI Taxonomy" id="2732868"/>
    <lineage>
        <taxon>Bacteria</taxon>
        <taxon>Pseudomonadati</taxon>
        <taxon>Pseudomonadota</taxon>
        <taxon>Betaproteobacteria</taxon>
        <taxon>Burkholderiales</taxon>
        <taxon>Sphaerotilaceae</taxon>
        <taxon>Pseudaquabacterium</taxon>
    </lineage>
</organism>
<dbReference type="Pfam" id="PF11828">
    <property type="entry name" value="DUF3348"/>
    <property type="match status" value="1"/>
</dbReference>
<comment type="caution">
    <text evidence="1">The sequence shown here is derived from an EMBL/GenBank/DDBJ whole genome shotgun (WGS) entry which is preliminary data.</text>
</comment>
<dbReference type="Proteomes" id="UP000737171">
    <property type="component" value="Unassembled WGS sequence"/>
</dbReference>
<dbReference type="EMBL" id="JABRWJ010000003">
    <property type="protein sequence ID" value="NRF67579.1"/>
    <property type="molecule type" value="Genomic_DNA"/>
</dbReference>
<reference evidence="1 2" key="1">
    <citation type="submission" date="2020-05" db="EMBL/GenBank/DDBJ databases">
        <title>Aquincola sp. isolate from soil.</title>
        <authorList>
            <person name="Han J."/>
            <person name="Kim D.-U."/>
        </authorList>
    </citation>
    <scope>NUCLEOTIDE SEQUENCE [LARGE SCALE GENOMIC DNA]</scope>
    <source>
        <strain evidence="1 2">S2</strain>
    </source>
</reference>
<protein>
    <submittedName>
        <fullName evidence="1">DUF3348 family protein</fullName>
    </submittedName>
</protein>